<gene>
    <name evidence="4" type="ordered locus">MODMU_4487</name>
</gene>
<dbReference type="Proteomes" id="UP000006461">
    <property type="component" value="Chromosome"/>
</dbReference>
<feature type="region of interest" description="Disordered" evidence="2">
    <location>
        <begin position="161"/>
        <end position="186"/>
    </location>
</feature>
<evidence type="ECO:0000256" key="2">
    <source>
        <dbReference type="SAM" id="MobiDB-lite"/>
    </source>
</evidence>
<feature type="domain" description="N-acetyltransferase" evidence="3">
    <location>
        <begin position="6"/>
        <end position="181"/>
    </location>
</feature>
<keyword evidence="1" id="KW-0046">Antibiotic resistance</keyword>
<dbReference type="eggNOG" id="COG1670">
    <property type="taxonomic scope" value="Bacteria"/>
</dbReference>
<organism evidence="4 5">
    <name type="scientific">Modestobacter italicus (strain DSM 44449 / CECT 9708 / BC 501)</name>
    <dbReference type="NCBI Taxonomy" id="2732864"/>
    <lineage>
        <taxon>Bacteria</taxon>
        <taxon>Bacillati</taxon>
        <taxon>Actinomycetota</taxon>
        <taxon>Actinomycetes</taxon>
        <taxon>Geodermatophilales</taxon>
        <taxon>Geodermatophilaceae</taxon>
        <taxon>Modestobacter</taxon>
    </lineage>
</organism>
<proteinExistence type="predicted"/>
<dbReference type="OrthoDB" id="9814648at2"/>
<protein>
    <submittedName>
        <fullName evidence="4">Acyl-CoA N-acyltransferase</fullName>
    </submittedName>
</protein>
<dbReference type="PROSITE" id="PS51186">
    <property type="entry name" value="GNAT"/>
    <property type="match status" value="1"/>
</dbReference>
<dbReference type="KEGG" id="mmar:MODMU_4487"/>
<dbReference type="STRING" id="477641.MODMU_4487"/>
<evidence type="ECO:0000259" key="3">
    <source>
        <dbReference type="PROSITE" id="PS51186"/>
    </source>
</evidence>
<reference evidence="4 5" key="1">
    <citation type="journal article" date="2012" name="J. Bacteriol.">
        <title>Genome Sequence of Radiation-Resistant Modestobacter marinus Strain BC501, a Representative Actinobacterium That Thrives on Calcareous Stone Surfaces.</title>
        <authorList>
            <person name="Normand P."/>
            <person name="Gury J."/>
            <person name="Pujic P."/>
            <person name="Chouaia B."/>
            <person name="Crotti E."/>
            <person name="Brusetti L."/>
            <person name="Daffonchio D."/>
            <person name="Vacherie B."/>
            <person name="Barbe V."/>
            <person name="Medigue C."/>
            <person name="Calteau A."/>
            <person name="Ghodhbane-Gtari F."/>
            <person name="Essoussi I."/>
            <person name="Nouioui I."/>
            <person name="Abbassi-Ghozzi I."/>
            <person name="Gtari M."/>
        </authorList>
    </citation>
    <scope>NUCLEOTIDE SEQUENCE [LARGE SCALE GENOMIC DNA]</scope>
    <source>
        <strain evidence="5">BC 501</strain>
    </source>
</reference>
<dbReference type="PANTHER" id="PTHR31438:SF1">
    <property type="entry name" value="LYSINE N-ACYLTRANSFERASE C17G9.06C-RELATED"/>
    <property type="match status" value="1"/>
</dbReference>
<dbReference type="Gene3D" id="3.40.630.30">
    <property type="match status" value="1"/>
</dbReference>
<accession>I4F2K7</accession>
<evidence type="ECO:0000313" key="4">
    <source>
        <dbReference type="EMBL" id="CCH89870.1"/>
    </source>
</evidence>
<dbReference type="PANTHER" id="PTHR31438">
    <property type="entry name" value="LYSINE N-ACYLTRANSFERASE C17G9.06C-RELATED"/>
    <property type="match status" value="1"/>
</dbReference>
<dbReference type="GO" id="GO:0046677">
    <property type="term" value="P:response to antibiotic"/>
    <property type="evidence" value="ECO:0007669"/>
    <property type="project" value="UniProtKB-KW"/>
</dbReference>
<evidence type="ECO:0000256" key="1">
    <source>
        <dbReference type="ARBA" id="ARBA00023251"/>
    </source>
</evidence>
<dbReference type="CDD" id="cd04301">
    <property type="entry name" value="NAT_SF"/>
    <property type="match status" value="1"/>
</dbReference>
<dbReference type="InterPro" id="IPR016181">
    <property type="entry name" value="Acyl_CoA_acyltransferase"/>
</dbReference>
<dbReference type="InterPro" id="IPR000182">
    <property type="entry name" value="GNAT_dom"/>
</dbReference>
<keyword evidence="5" id="KW-1185">Reference proteome</keyword>
<dbReference type="GO" id="GO:0016410">
    <property type="term" value="F:N-acyltransferase activity"/>
    <property type="evidence" value="ECO:0007669"/>
    <property type="project" value="TreeGrafter"/>
</dbReference>
<dbReference type="HOGENOM" id="CLU_013985_12_2_11"/>
<dbReference type="OMA" id="FICHAKE"/>
<dbReference type="AlphaFoldDB" id="I4F2K7"/>
<dbReference type="EMBL" id="FO203431">
    <property type="protein sequence ID" value="CCH89870.1"/>
    <property type="molecule type" value="Genomic_DNA"/>
</dbReference>
<dbReference type="SUPFAM" id="SSF55729">
    <property type="entry name" value="Acyl-CoA N-acyltransferases (Nat)"/>
    <property type="match status" value="1"/>
</dbReference>
<dbReference type="Pfam" id="PF13523">
    <property type="entry name" value="Acetyltransf_8"/>
    <property type="match status" value="1"/>
</dbReference>
<name>I4F2K7_MODI5</name>
<sequence length="186" mass="20132">MELPDVELRPLRRADLPLLGRWLAEPLVARWWHHESSPEAVERDFGPSLDGEDVTALYVAEHAGAPFGLVQVYPIEAYPEYVEELTPVCAVPAGALSIDYLVGEPSARGRGLGTAMIAAAVARGFADHPAAQDVLVPVALGNVASWRALRRAGATWYAAGELSPDNPEDPPDHVVHRFTRRTPSQG</sequence>
<evidence type="ECO:0000313" key="5">
    <source>
        <dbReference type="Proteomes" id="UP000006461"/>
    </source>
</evidence>